<dbReference type="PANTHER" id="PTHR15032">
    <property type="entry name" value="N-ACYL-PHOSPHATIDYLETHANOLAMINE-HYDROLYZING PHOSPHOLIPASE D"/>
    <property type="match status" value="1"/>
</dbReference>
<dbReference type="PIRSF" id="PIRSF038896">
    <property type="entry name" value="NAPE-PLD"/>
    <property type="match status" value="1"/>
</dbReference>
<dbReference type="InterPro" id="IPR024884">
    <property type="entry name" value="NAPE-PLD"/>
</dbReference>
<evidence type="ECO:0000313" key="3">
    <source>
        <dbReference type="EMBL" id="QSE96167.1"/>
    </source>
</evidence>
<proteinExistence type="predicted"/>
<feature type="transmembrane region" description="Helical" evidence="1">
    <location>
        <begin position="12"/>
        <end position="30"/>
    </location>
</feature>
<evidence type="ECO:0000259" key="2">
    <source>
        <dbReference type="Pfam" id="PF12706"/>
    </source>
</evidence>
<protein>
    <submittedName>
        <fullName evidence="3">MBL fold metallo-hydrolase</fullName>
    </submittedName>
</protein>
<dbReference type="GO" id="GO:0005737">
    <property type="term" value="C:cytoplasm"/>
    <property type="evidence" value="ECO:0007669"/>
    <property type="project" value="TreeGrafter"/>
</dbReference>
<dbReference type="RefSeq" id="WP_205720681.1">
    <property type="nucleotide sequence ID" value="NZ_CP070608.1"/>
</dbReference>
<evidence type="ECO:0000313" key="4">
    <source>
        <dbReference type="Proteomes" id="UP000662783"/>
    </source>
</evidence>
<dbReference type="Pfam" id="PF12706">
    <property type="entry name" value="Lactamase_B_2"/>
    <property type="match status" value="1"/>
</dbReference>
<dbReference type="Gene3D" id="3.60.15.10">
    <property type="entry name" value="Ribonuclease Z/Hydroxyacylglutathione hydrolase-like"/>
    <property type="match status" value="1"/>
</dbReference>
<keyword evidence="1" id="KW-1133">Transmembrane helix</keyword>
<dbReference type="EMBL" id="CP070608">
    <property type="protein sequence ID" value="QSE96167.1"/>
    <property type="molecule type" value="Genomic_DNA"/>
</dbReference>
<accession>A0A974WFN9</accession>
<gene>
    <name evidence="3" type="ORF">JR347_11140</name>
</gene>
<keyword evidence="1" id="KW-0812">Transmembrane</keyword>
<keyword evidence="1" id="KW-0472">Membrane</keyword>
<reference evidence="3" key="1">
    <citation type="submission" date="2021-02" db="EMBL/GenBank/DDBJ databases">
        <title>Fulvivirga sp. S481 isolated from sea water.</title>
        <authorList>
            <person name="Bae S.S."/>
            <person name="Baek K."/>
        </authorList>
    </citation>
    <scope>NUCLEOTIDE SEQUENCE</scope>
    <source>
        <strain evidence="3">S481</strain>
    </source>
</reference>
<name>A0A974WFN9_9BACT</name>
<dbReference type="GO" id="GO:0008270">
    <property type="term" value="F:zinc ion binding"/>
    <property type="evidence" value="ECO:0007669"/>
    <property type="project" value="InterPro"/>
</dbReference>
<dbReference type="PANTHER" id="PTHR15032:SF4">
    <property type="entry name" value="N-ACYL-PHOSPHATIDYLETHANOLAMINE-HYDROLYZING PHOSPHOLIPASE D"/>
    <property type="match status" value="1"/>
</dbReference>
<dbReference type="KEGG" id="fuv:JR347_11140"/>
<sequence>MSIIVKRIFRVVAWIIGIFLLLVIGIWSFITFSPAFGNEPSGASLERIKASKNYNGKVFENLVKTEVQTPDPQNEQTMAGFIYRIFFPPDNKNPSKPLPSNKFDGNQLENGQFVWLGHSTILFKTNDKFILTDPVFNNASPVPGSVPQFEMVNRPIISDLPEKIDVVLISHDHYDHLDYEAIQELDKRVSKLFVPLGVGAHLTFWGIDEAKIEEKDWYESLSYDSINFTFTPSRHFSGRGLNNRFTTLWGSWVIQSDSLNVFFSGDSGYFDEFKKIGEQFGPFDIAFMENGAYNTNWREIHFMPEQSVQASKDLNARLMFPIHWAKFDLSVHPWKEPIKRATTAASNQNVTVVTPLIGEVFDLQHPPQRTWWDFE</sequence>
<dbReference type="Proteomes" id="UP000662783">
    <property type="component" value="Chromosome"/>
</dbReference>
<dbReference type="AlphaFoldDB" id="A0A974WFN9"/>
<dbReference type="InterPro" id="IPR001279">
    <property type="entry name" value="Metallo-B-lactamas"/>
</dbReference>
<evidence type="ECO:0000256" key="1">
    <source>
        <dbReference type="SAM" id="Phobius"/>
    </source>
</evidence>
<dbReference type="GO" id="GO:0070290">
    <property type="term" value="F:N-acylphosphatidylethanolamine-specific phospholipase D activity"/>
    <property type="evidence" value="ECO:0007669"/>
    <property type="project" value="InterPro"/>
</dbReference>
<dbReference type="SUPFAM" id="SSF56281">
    <property type="entry name" value="Metallo-hydrolase/oxidoreductase"/>
    <property type="match status" value="1"/>
</dbReference>
<dbReference type="InterPro" id="IPR036866">
    <property type="entry name" value="RibonucZ/Hydroxyglut_hydro"/>
</dbReference>
<keyword evidence="4" id="KW-1185">Reference proteome</keyword>
<feature type="domain" description="Metallo-beta-lactamase" evidence="2">
    <location>
        <begin position="130"/>
        <end position="324"/>
    </location>
</feature>
<organism evidence="3 4">
    <name type="scientific">Fulvivirga lutea</name>
    <dbReference type="NCBI Taxonomy" id="2810512"/>
    <lineage>
        <taxon>Bacteria</taxon>
        <taxon>Pseudomonadati</taxon>
        <taxon>Bacteroidota</taxon>
        <taxon>Cytophagia</taxon>
        <taxon>Cytophagales</taxon>
        <taxon>Fulvivirgaceae</taxon>
        <taxon>Fulvivirga</taxon>
    </lineage>
</organism>